<feature type="region of interest" description="Disordered" evidence="1">
    <location>
        <begin position="106"/>
        <end position="140"/>
    </location>
</feature>
<proteinExistence type="predicted"/>
<sequence length="165" mass="16332">MFFSNIMQLQTLSLLLLAAPVLAAPEAQGGLNPADVPFQLPPSSIMSVLLTAIPPASLQQFADPSARSAMMSEVSAGHLPDWYNNLPSDVKSYVSTAYQAYAEPTGTGAQATAGSPATTGAKATATSGSDSHSNTSSSAAGAAPTGAIAASLVGAAGILGLAIAL</sequence>
<evidence type="ECO:0000313" key="3">
    <source>
        <dbReference type="EMBL" id="KAE8348209.1"/>
    </source>
</evidence>
<evidence type="ECO:0000313" key="4">
    <source>
        <dbReference type="Proteomes" id="UP000327118"/>
    </source>
</evidence>
<accession>A0A5N6YUY5</accession>
<keyword evidence="2" id="KW-0732">Signal</keyword>
<protein>
    <recommendedName>
        <fullName evidence="5">Ser-Thr-rich glycosyl-phosphatidyl-inositol-anchored membrane family-domain-containing protein</fullName>
    </recommendedName>
</protein>
<keyword evidence="4" id="KW-1185">Reference proteome</keyword>
<feature type="signal peptide" evidence="2">
    <location>
        <begin position="1"/>
        <end position="23"/>
    </location>
</feature>
<dbReference type="EMBL" id="ML739641">
    <property type="protein sequence ID" value="KAE8348209.1"/>
    <property type="molecule type" value="Genomic_DNA"/>
</dbReference>
<dbReference type="AlphaFoldDB" id="A0A5N6YUY5"/>
<organism evidence="3 4">
    <name type="scientific">Aspergillus coremiiformis</name>
    <dbReference type="NCBI Taxonomy" id="138285"/>
    <lineage>
        <taxon>Eukaryota</taxon>
        <taxon>Fungi</taxon>
        <taxon>Dikarya</taxon>
        <taxon>Ascomycota</taxon>
        <taxon>Pezizomycotina</taxon>
        <taxon>Eurotiomycetes</taxon>
        <taxon>Eurotiomycetidae</taxon>
        <taxon>Eurotiales</taxon>
        <taxon>Aspergillaceae</taxon>
        <taxon>Aspergillus</taxon>
        <taxon>Aspergillus subgen. Circumdati</taxon>
    </lineage>
</organism>
<evidence type="ECO:0000256" key="1">
    <source>
        <dbReference type="SAM" id="MobiDB-lite"/>
    </source>
</evidence>
<evidence type="ECO:0008006" key="5">
    <source>
        <dbReference type="Google" id="ProtNLM"/>
    </source>
</evidence>
<dbReference type="Proteomes" id="UP000327118">
    <property type="component" value="Unassembled WGS sequence"/>
</dbReference>
<dbReference type="OrthoDB" id="5419608at2759"/>
<gene>
    <name evidence="3" type="ORF">BDV28DRAFT_144080</name>
</gene>
<evidence type="ECO:0000256" key="2">
    <source>
        <dbReference type="SAM" id="SignalP"/>
    </source>
</evidence>
<feature type="chain" id="PRO_5025014566" description="Ser-Thr-rich glycosyl-phosphatidyl-inositol-anchored membrane family-domain-containing protein" evidence="2">
    <location>
        <begin position="24"/>
        <end position="165"/>
    </location>
</feature>
<reference evidence="4" key="1">
    <citation type="submission" date="2019-04" db="EMBL/GenBank/DDBJ databases">
        <title>Friends and foes A comparative genomics studyof 23 Aspergillus species from section Flavi.</title>
        <authorList>
            <consortium name="DOE Joint Genome Institute"/>
            <person name="Kjaerbolling I."/>
            <person name="Vesth T."/>
            <person name="Frisvad J.C."/>
            <person name="Nybo J.L."/>
            <person name="Theobald S."/>
            <person name="Kildgaard S."/>
            <person name="Isbrandt T."/>
            <person name="Kuo A."/>
            <person name="Sato A."/>
            <person name="Lyhne E.K."/>
            <person name="Kogle M.E."/>
            <person name="Wiebenga A."/>
            <person name="Kun R.S."/>
            <person name="Lubbers R.J."/>
            <person name="Makela M.R."/>
            <person name="Barry K."/>
            <person name="Chovatia M."/>
            <person name="Clum A."/>
            <person name="Daum C."/>
            <person name="Haridas S."/>
            <person name="He G."/>
            <person name="LaButti K."/>
            <person name="Lipzen A."/>
            <person name="Mondo S."/>
            <person name="Riley R."/>
            <person name="Salamov A."/>
            <person name="Simmons B.A."/>
            <person name="Magnuson J.K."/>
            <person name="Henrissat B."/>
            <person name="Mortensen U.H."/>
            <person name="Larsen T.O."/>
            <person name="Devries R.P."/>
            <person name="Grigoriev I.V."/>
            <person name="Machida M."/>
            <person name="Baker S.E."/>
            <person name="Andersen M.R."/>
        </authorList>
    </citation>
    <scope>NUCLEOTIDE SEQUENCE [LARGE SCALE GENOMIC DNA]</scope>
    <source>
        <strain evidence="4">CBS 553.77</strain>
    </source>
</reference>
<name>A0A5N6YUY5_9EURO</name>